<feature type="non-terminal residue" evidence="1">
    <location>
        <position position="1"/>
    </location>
</feature>
<proteinExistence type="predicted"/>
<comment type="caution">
    <text evidence="1">The sequence shown here is derived from an EMBL/GenBank/DDBJ whole genome shotgun (WGS) entry which is preliminary data.</text>
</comment>
<reference evidence="1" key="1">
    <citation type="journal article" date="2014" name="Front. Microbiol.">
        <title>High frequency of phylogenetically diverse reductive dehalogenase-homologous genes in deep subseafloor sedimentary metagenomes.</title>
        <authorList>
            <person name="Kawai M."/>
            <person name="Futagami T."/>
            <person name="Toyoda A."/>
            <person name="Takaki Y."/>
            <person name="Nishi S."/>
            <person name="Hori S."/>
            <person name="Arai W."/>
            <person name="Tsubouchi T."/>
            <person name="Morono Y."/>
            <person name="Uchiyama I."/>
            <person name="Ito T."/>
            <person name="Fujiyama A."/>
            <person name="Inagaki F."/>
            <person name="Takami H."/>
        </authorList>
    </citation>
    <scope>NUCLEOTIDE SEQUENCE</scope>
    <source>
        <strain evidence="1">Expedition CK06-06</strain>
    </source>
</reference>
<accession>X1E0I8</accession>
<gene>
    <name evidence="1" type="ORF">S01H4_64817</name>
</gene>
<dbReference type="EMBL" id="BART01039438">
    <property type="protein sequence ID" value="GAH13940.1"/>
    <property type="molecule type" value="Genomic_DNA"/>
</dbReference>
<sequence>LEVTINRQLNYIAARKIGIRKLNQKISKIQDRLSTSFQTKLYI</sequence>
<organism evidence="1">
    <name type="scientific">marine sediment metagenome</name>
    <dbReference type="NCBI Taxonomy" id="412755"/>
    <lineage>
        <taxon>unclassified sequences</taxon>
        <taxon>metagenomes</taxon>
        <taxon>ecological metagenomes</taxon>
    </lineage>
</organism>
<evidence type="ECO:0000313" key="1">
    <source>
        <dbReference type="EMBL" id="GAH13940.1"/>
    </source>
</evidence>
<name>X1E0I8_9ZZZZ</name>
<protein>
    <submittedName>
        <fullName evidence="1">Uncharacterized protein</fullName>
    </submittedName>
</protein>
<dbReference type="AlphaFoldDB" id="X1E0I8"/>